<keyword evidence="6 7" id="KW-0472">Membrane</keyword>
<name>A0A0V8JHS2_9BACI</name>
<evidence type="ECO:0000256" key="6">
    <source>
        <dbReference type="ARBA" id="ARBA00023136"/>
    </source>
</evidence>
<comment type="subcellular location">
    <subcellularLocation>
        <location evidence="1">Cell membrane</location>
        <topology evidence="1">Multi-pass membrane protein</topology>
    </subcellularLocation>
</comment>
<evidence type="ECO:0000256" key="4">
    <source>
        <dbReference type="ARBA" id="ARBA00022692"/>
    </source>
</evidence>
<comment type="caution">
    <text evidence="9">The sequence shown here is derived from an EMBL/GenBank/DDBJ whole genome shotgun (WGS) entry which is preliminary data.</text>
</comment>
<keyword evidence="4 7" id="KW-0812">Transmembrane</keyword>
<feature type="transmembrane region" description="Helical" evidence="7">
    <location>
        <begin position="43"/>
        <end position="62"/>
    </location>
</feature>
<keyword evidence="10" id="KW-1185">Reference proteome</keyword>
<dbReference type="AlphaFoldDB" id="A0A0V8JHS2"/>
<keyword evidence="3" id="KW-1003">Cell membrane</keyword>
<feature type="transmembrane region" description="Helical" evidence="7">
    <location>
        <begin position="166"/>
        <end position="189"/>
    </location>
</feature>
<proteinExistence type="inferred from homology"/>
<feature type="transmembrane region" description="Helical" evidence="7">
    <location>
        <begin position="201"/>
        <end position="222"/>
    </location>
</feature>
<dbReference type="GO" id="GO:0005886">
    <property type="term" value="C:plasma membrane"/>
    <property type="evidence" value="ECO:0007669"/>
    <property type="project" value="UniProtKB-SubCell"/>
</dbReference>
<evidence type="ECO:0000259" key="8">
    <source>
        <dbReference type="Pfam" id="PF01757"/>
    </source>
</evidence>
<evidence type="ECO:0000313" key="10">
    <source>
        <dbReference type="Proteomes" id="UP000053681"/>
    </source>
</evidence>
<dbReference type="PANTHER" id="PTHR40074:SF2">
    <property type="entry name" value="O-ACETYLTRANSFERASE WECH"/>
    <property type="match status" value="1"/>
</dbReference>
<feature type="transmembrane region" description="Helical" evidence="7">
    <location>
        <begin position="82"/>
        <end position="99"/>
    </location>
</feature>
<feature type="domain" description="Acyltransferase 3" evidence="8">
    <location>
        <begin position="21"/>
        <end position="219"/>
    </location>
</feature>
<evidence type="ECO:0000256" key="2">
    <source>
        <dbReference type="ARBA" id="ARBA00007400"/>
    </source>
</evidence>
<dbReference type="PANTHER" id="PTHR40074">
    <property type="entry name" value="O-ACETYLTRANSFERASE WECH"/>
    <property type="match status" value="1"/>
</dbReference>
<accession>A0A0V8JHS2</accession>
<evidence type="ECO:0000313" key="9">
    <source>
        <dbReference type="EMBL" id="KSU86522.1"/>
    </source>
</evidence>
<sequence>MALNKEDNQTENCDNIYATLVIFQFYFLHIILNRYLNKWSPKVVIVSSFIINVVYLSIFNFIKSPDTVYAQYIWQKGYWIPFVGWLFYFTVAYYCGKHYSEVLKFLNRHRLFVIIMPVITFMLVLVVSKVLVTVPWSSKRIDMILYSLSVIFFIIYVTSKLKTLPSIVMFISSYSFSIYLLHKAFLALIKVMHPPEWIGMYVYIISAFILSLLLSIIVSYFLNRLSIGKYLVGAIKIYKPKANYKLEEKKVS</sequence>
<feature type="transmembrane region" description="Helical" evidence="7">
    <location>
        <begin position="111"/>
        <end position="131"/>
    </location>
</feature>
<keyword evidence="5 7" id="KW-1133">Transmembrane helix</keyword>
<evidence type="ECO:0000256" key="1">
    <source>
        <dbReference type="ARBA" id="ARBA00004651"/>
    </source>
</evidence>
<evidence type="ECO:0000256" key="3">
    <source>
        <dbReference type="ARBA" id="ARBA00022475"/>
    </source>
</evidence>
<dbReference type="EMBL" id="LNQP01000080">
    <property type="protein sequence ID" value="KSU86522.1"/>
    <property type="molecule type" value="Genomic_DNA"/>
</dbReference>
<reference evidence="9 10" key="1">
    <citation type="submission" date="2015-11" db="EMBL/GenBank/DDBJ databases">
        <title>Bacillus caseinolyticus sp nov.</title>
        <authorList>
            <person name="Dastager S.G."/>
            <person name="Mawlankar R."/>
        </authorList>
    </citation>
    <scope>NUCLEOTIDE SEQUENCE [LARGE SCALE GENOMIC DNA]</scope>
    <source>
        <strain evidence="9 10">SGD-V-76</strain>
    </source>
</reference>
<evidence type="ECO:0000256" key="7">
    <source>
        <dbReference type="SAM" id="Phobius"/>
    </source>
</evidence>
<organism evidence="9 10">
    <name type="scientific">Priestia veravalensis</name>
    <dbReference type="NCBI Taxonomy" id="1414648"/>
    <lineage>
        <taxon>Bacteria</taxon>
        <taxon>Bacillati</taxon>
        <taxon>Bacillota</taxon>
        <taxon>Bacilli</taxon>
        <taxon>Bacillales</taxon>
        <taxon>Bacillaceae</taxon>
        <taxon>Priestia</taxon>
    </lineage>
</organism>
<protein>
    <recommendedName>
        <fullName evidence="8">Acyltransferase 3 domain-containing protein</fullName>
    </recommendedName>
</protein>
<feature type="transmembrane region" description="Helical" evidence="7">
    <location>
        <begin position="143"/>
        <end position="159"/>
    </location>
</feature>
<comment type="similarity">
    <text evidence="2">Belongs to the acyltransferase 3 family.</text>
</comment>
<dbReference type="GO" id="GO:0009246">
    <property type="term" value="P:enterobacterial common antigen biosynthetic process"/>
    <property type="evidence" value="ECO:0007669"/>
    <property type="project" value="TreeGrafter"/>
</dbReference>
<evidence type="ECO:0000256" key="5">
    <source>
        <dbReference type="ARBA" id="ARBA00022989"/>
    </source>
</evidence>
<gene>
    <name evidence="9" type="ORF">AS180_18250</name>
</gene>
<dbReference type="InterPro" id="IPR002656">
    <property type="entry name" value="Acyl_transf_3_dom"/>
</dbReference>
<feature type="transmembrane region" description="Helical" evidence="7">
    <location>
        <begin position="16"/>
        <end position="36"/>
    </location>
</feature>
<dbReference type="Pfam" id="PF01757">
    <property type="entry name" value="Acyl_transf_3"/>
    <property type="match status" value="1"/>
</dbReference>
<dbReference type="Proteomes" id="UP000053681">
    <property type="component" value="Unassembled WGS sequence"/>
</dbReference>
<dbReference type="GO" id="GO:0016413">
    <property type="term" value="F:O-acetyltransferase activity"/>
    <property type="evidence" value="ECO:0007669"/>
    <property type="project" value="TreeGrafter"/>
</dbReference>